<proteinExistence type="predicted"/>
<feature type="domain" description="DUF4178" evidence="2">
    <location>
        <begin position="67"/>
        <end position="202"/>
    </location>
</feature>
<gene>
    <name evidence="3" type="ORF">HELGO_WM27919</name>
</gene>
<evidence type="ECO:0000259" key="2">
    <source>
        <dbReference type="Pfam" id="PF13785"/>
    </source>
</evidence>
<evidence type="ECO:0000256" key="1">
    <source>
        <dbReference type="SAM" id="Phobius"/>
    </source>
</evidence>
<protein>
    <recommendedName>
        <fullName evidence="2">DUF4178 domain-containing protein</fullName>
    </recommendedName>
</protein>
<feature type="transmembrane region" description="Helical" evidence="1">
    <location>
        <begin position="241"/>
        <end position="260"/>
    </location>
</feature>
<keyword evidence="1" id="KW-0812">Transmembrane</keyword>
<dbReference type="InterPro" id="IPR025235">
    <property type="entry name" value="DUF4178"/>
</dbReference>
<keyword evidence="1" id="KW-1133">Transmembrane helix</keyword>
<organism evidence="3">
    <name type="scientific">uncultured Thiotrichaceae bacterium</name>
    <dbReference type="NCBI Taxonomy" id="298394"/>
    <lineage>
        <taxon>Bacteria</taxon>
        <taxon>Pseudomonadati</taxon>
        <taxon>Pseudomonadota</taxon>
        <taxon>Gammaproteobacteria</taxon>
        <taxon>Thiotrichales</taxon>
        <taxon>Thiotrichaceae</taxon>
        <taxon>environmental samples</taxon>
    </lineage>
</organism>
<accession>A0A6S6S5I3</accession>
<sequence length="426" mass="48267">MSVQAPHKTTIRSIKCTSCGAPLALRAGHKIRTLTCQYCGAVMDTRDEFAVLDKFINQEKPITPLDIGMQGEIKGIEFTIVGIIASTAEGSTWVDHLLYSPTHGYAWLSYQQGHLVFERRVRDLPDNNLNYQKHRLGSRFYAGGRAYKLFDHYTSTISYVAGELTWIAKRGDTSSVIEAIKPPYQYSQEQTEGETEYYLGEYQNAEEVLNSFGAIEHRHPPQGIHPAQPMKKPFLKALHKAAKPFAIIALLAFLLINIFFDGNTMSSFYVLASDVQTGKQTRYPIKIDKPKAIIQLKIQSRMPQPYVQFDTILGSDNNTYIDIGKNLSGLPKTMKINSWVEANYNMTSLFKAPKAGTYYLEFRPGRVAAAPSNTSEKTRITVQVTQGIYTRKYFIWLLIFSLTGLLLYPVFRMLYENKRWKGAHGD</sequence>
<evidence type="ECO:0000313" key="3">
    <source>
        <dbReference type="EMBL" id="CAA6800171.1"/>
    </source>
</evidence>
<name>A0A6S6S5I3_9GAMM</name>
<dbReference type="EMBL" id="CACVAY010000002">
    <property type="protein sequence ID" value="CAA6800171.1"/>
    <property type="molecule type" value="Genomic_DNA"/>
</dbReference>
<keyword evidence="1" id="KW-0472">Membrane</keyword>
<reference evidence="3" key="1">
    <citation type="submission" date="2020-01" db="EMBL/GenBank/DDBJ databases">
        <authorList>
            <person name="Meier V. D."/>
            <person name="Meier V D."/>
        </authorList>
    </citation>
    <scope>NUCLEOTIDE SEQUENCE</scope>
    <source>
        <strain evidence="3">HLG_WM_MAG_07</strain>
    </source>
</reference>
<feature type="transmembrane region" description="Helical" evidence="1">
    <location>
        <begin position="393"/>
        <end position="411"/>
    </location>
</feature>
<dbReference type="Pfam" id="PF13785">
    <property type="entry name" value="DUF4178"/>
    <property type="match status" value="1"/>
</dbReference>
<dbReference type="AlphaFoldDB" id="A0A6S6S5I3"/>